<evidence type="ECO:0000313" key="3">
    <source>
        <dbReference type="Proteomes" id="UP000215914"/>
    </source>
</evidence>
<feature type="signal peptide" evidence="1">
    <location>
        <begin position="1"/>
        <end position="23"/>
    </location>
</feature>
<keyword evidence="1" id="KW-0732">Signal</keyword>
<evidence type="ECO:0000313" key="2">
    <source>
        <dbReference type="EMBL" id="OTG09280.1"/>
    </source>
</evidence>
<accession>A0A251TDR5</accession>
<organism evidence="2 3">
    <name type="scientific">Helianthus annuus</name>
    <name type="common">Common sunflower</name>
    <dbReference type="NCBI Taxonomy" id="4232"/>
    <lineage>
        <taxon>Eukaryota</taxon>
        <taxon>Viridiplantae</taxon>
        <taxon>Streptophyta</taxon>
        <taxon>Embryophyta</taxon>
        <taxon>Tracheophyta</taxon>
        <taxon>Spermatophyta</taxon>
        <taxon>Magnoliopsida</taxon>
        <taxon>eudicotyledons</taxon>
        <taxon>Gunneridae</taxon>
        <taxon>Pentapetalae</taxon>
        <taxon>asterids</taxon>
        <taxon>campanulids</taxon>
        <taxon>Asterales</taxon>
        <taxon>Asteraceae</taxon>
        <taxon>Asteroideae</taxon>
        <taxon>Heliantheae alliance</taxon>
        <taxon>Heliantheae</taxon>
        <taxon>Helianthus</taxon>
    </lineage>
</organism>
<name>A0A251TDR5_HELAN</name>
<evidence type="ECO:0000256" key="1">
    <source>
        <dbReference type="SAM" id="SignalP"/>
    </source>
</evidence>
<feature type="chain" id="PRO_5012852158" evidence="1">
    <location>
        <begin position="24"/>
        <end position="78"/>
    </location>
</feature>
<dbReference type="AlphaFoldDB" id="A0A251TDR5"/>
<dbReference type="EMBL" id="CM007900">
    <property type="protein sequence ID" value="OTG09280.1"/>
    <property type="molecule type" value="Genomic_DNA"/>
</dbReference>
<reference evidence="3" key="1">
    <citation type="journal article" date="2017" name="Nature">
        <title>The sunflower genome provides insights into oil metabolism, flowering and Asterid evolution.</title>
        <authorList>
            <person name="Badouin H."/>
            <person name="Gouzy J."/>
            <person name="Grassa C.J."/>
            <person name="Murat F."/>
            <person name="Staton S.E."/>
            <person name="Cottret L."/>
            <person name="Lelandais-Briere C."/>
            <person name="Owens G.L."/>
            <person name="Carrere S."/>
            <person name="Mayjonade B."/>
            <person name="Legrand L."/>
            <person name="Gill N."/>
            <person name="Kane N.C."/>
            <person name="Bowers J.E."/>
            <person name="Hubner S."/>
            <person name="Bellec A."/>
            <person name="Berard A."/>
            <person name="Berges H."/>
            <person name="Blanchet N."/>
            <person name="Boniface M.C."/>
            <person name="Brunel D."/>
            <person name="Catrice O."/>
            <person name="Chaidir N."/>
            <person name="Claudel C."/>
            <person name="Donnadieu C."/>
            <person name="Faraut T."/>
            <person name="Fievet G."/>
            <person name="Helmstetter N."/>
            <person name="King M."/>
            <person name="Knapp S.J."/>
            <person name="Lai Z."/>
            <person name="Le Paslier M.C."/>
            <person name="Lippi Y."/>
            <person name="Lorenzon L."/>
            <person name="Mandel J.R."/>
            <person name="Marage G."/>
            <person name="Marchand G."/>
            <person name="Marquand E."/>
            <person name="Bret-Mestries E."/>
            <person name="Morien E."/>
            <person name="Nambeesan S."/>
            <person name="Nguyen T."/>
            <person name="Pegot-Espagnet P."/>
            <person name="Pouilly N."/>
            <person name="Raftis F."/>
            <person name="Sallet E."/>
            <person name="Schiex T."/>
            <person name="Thomas J."/>
            <person name="Vandecasteele C."/>
            <person name="Vares D."/>
            <person name="Vear F."/>
            <person name="Vautrin S."/>
            <person name="Crespi M."/>
            <person name="Mangin B."/>
            <person name="Burke J.M."/>
            <person name="Salse J."/>
            <person name="Munos S."/>
            <person name="Vincourt P."/>
            <person name="Rieseberg L.H."/>
            <person name="Langlade N.B."/>
        </authorList>
    </citation>
    <scope>NUCLEOTIDE SEQUENCE [LARGE SCALE GENOMIC DNA]</scope>
    <source>
        <strain evidence="3">cv. SF193</strain>
    </source>
</reference>
<dbReference type="Proteomes" id="UP000215914">
    <property type="component" value="Chromosome 11"/>
</dbReference>
<proteinExistence type="predicted"/>
<dbReference type="InParanoid" id="A0A251TDR5"/>
<protein>
    <submittedName>
        <fullName evidence="2">Uncharacterized protein</fullName>
    </submittedName>
</protein>
<sequence>MKLVNMIGTLLLLITATTTPISGDMNMETNKLCHGGARMAVCFNDAECTLICVDLRGDTAKGKCVKDAYYNCQCTWKC</sequence>
<keyword evidence="3" id="KW-1185">Reference proteome</keyword>
<gene>
    <name evidence="2" type="ORF">HannXRQ_Chr11g0351211</name>
</gene>